<dbReference type="Pfam" id="PF08212">
    <property type="entry name" value="Lipocalin_2"/>
    <property type="match status" value="1"/>
</dbReference>
<sequence length="179" mass="20994">MKRLLIALTLLATLLTTACSENEMPNQKLADSVNLESFMGTWYVHGHTPTFMDKEAYDATETYELDGKKIRTTYRYRKGSHEGKWKEYHPVGKVYDHESNAEWRMRFFGILNAAYYILYVDPSYEYTVVGHPGRSMAWIMSRSPQMTDSKYDELIQELVSRDYDLSELRRLPHQAETKD</sequence>
<comment type="similarity">
    <text evidence="1 2">Belongs to the calycin superfamily. Lipocalin family.</text>
</comment>
<dbReference type="InterPro" id="IPR022271">
    <property type="entry name" value="Lipocalin_ApoD"/>
</dbReference>
<dbReference type="Gene3D" id="2.40.128.20">
    <property type="match status" value="1"/>
</dbReference>
<feature type="chain" id="PRO_5031673966" evidence="2">
    <location>
        <begin position="21"/>
        <end position="179"/>
    </location>
</feature>
<accession>A0A7X1BBH9</accession>
<feature type="signal peptide" evidence="2">
    <location>
        <begin position="1"/>
        <end position="20"/>
    </location>
</feature>
<dbReference type="CDD" id="cd19438">
    <property type="entry name" value="lipocalin_Blc-like"/>
    <property type="match status" value="1"/>
</dbReference>
<dbReference type="PROSITE" id="PS51257">
    <property type="entry name" value="PROKAR_LIPOPROTEIN"/>
    <property type="match status" value="1"/>
</dbReference>
<evidence type="ECO:0000256" key="3">
    <source>
        <dbReference type="PIRSR" id="PIRSR036893-52"/>
    </source>
</evidence>
<dbReference type="PANTHER" id="PTHR10612:SF34">
    <property type="entry name" value="APOLIPOPROTEIN D"/>
    <property type="match status" value="1"/>
</dbReference>
<dbReference type="Proteomes" id="UP000526501">
    <property type="component" value="Unassembled WGS sequence"/>
</dbReference>
<feature type="domain" description="Lipocalin/cytosolic fatty-acid binding" evidence="4">
    <location>
        <begin position="33"/>
        <end position="172"/>
    </location>
</feature>
<evidence type="ECO:0000256" key="2">
    <source>
        <dbReference type="PIRNR" id="PIRNR036893"/>
    </source>
</evidence>
<name>A0A7X1BBH9_9BACT</name>
<dbReference type="InterPro" id="IPR047202">
    <property type="entry name" value="Lipocalin_Blc-like_dom"/>
</dbReference>
<reference evidence="5 6" key="1">
    <citation type="submission" date="2020-07" db="EMBL/GenBank/DDBJ databases">
        <authorList>
            <person name="Feng X."/>
        </authorList>
    </citation>
    <scope>NUCLEOTIDE SEQUENCE [LARGE SCALE GENOMIC DNA]</scope>
    <source>
        <strain evidence="5 6">JCM23202</strain>
    </source>
</reference>
<evidence type="ECO:0000259" key="4">
    <source>
        <dbReference type="Pfam" id="PF08212"/>
    </source>
</evidence>
<gene>
    <name evidence="5" type="ORF">H5P27_18205</name>
</gene>
<dbReference type="InterPro" id="IPR000566">
    <property type="entry name" value="Lipocln_cytosolic_FA-bd_dom"/>
</dbReference>
<comment type="caution">
    <text evidence="5">The sequence shown here is derived from an EMBL/GenBank/DDBJ whole genome shotgun (WGS) entry which is preliminary data.</text>
</comment>
<dbReference type="InterPro" id="IPR012674">
    <property type="entry name" value="Calycin"/>
</dbReference>
<dbReference type="PANTHER" id="PTHR10612">
    <property type="entry name" value="APOLIPOPROTEIN D"/>
    <property type="match status" value="1"/>
</dbReference>
<keyword evidence="2" id="KW-0732">Signal</keyword>
<evidence type="ECO:0000313" key="6">
    <source>
        <dbReference type="Proteomes" id="UP000526501"/>
    </source>
</evidence>
<dbReference type="PIRSF" id="PIRSF036893">
    <property type="entry name" value="Lipocalin_ApoD"/>
    <property type="match status" value="1"/>
</dbReference>
<keyword evidence="3" id="KW-0449">Lipoprotein</keyword>
<dbReference type="GO" id="GO:0006950">
    <property type="term" value="P:response to stress"/>
    <property type="evidence" value="ECO:0007669"/>
    <property type="project" value="UniProtKB-ARBA"/>
</dbReference>
<keyword evidence="3" id="KW-0564">Palmitate</keyword>
<organism evidence="5 6">
    <name type="scientific">Pelagicoccus albus</name>
    <dbReference type="NCBI Taxonomy" id="415222"/>
    <lineage>
        <taxon>Bacteria</taxon>
        <taxon>Pseudomonadati</taxon>
        <taxon>Verrucomicrobiota</taxon>
        <taxon>Opitutia</taxon>
        <taxon>Puniceicoccales</taxon>
        <taxon>Pelagicoccaceae</taxon>
        <taxon>Pelagicoccus</taxon>
    </lineage>
</organism>
<evidence type="ECO:0000313" key="5">
    <source>
        <dbReference type="EMBL" id="MBC2607993.1"/>
    </source>
</evidence>
<dbReference type="SUPFAM" id="SSF50814">
    <property type="entry name" value="Lipocalins"/>
    <property type="match status" value="1"/>
</dbReference>
<feature type="lipid moiety-binding region" description="S-diacylglycerol cysteine" evidence="3">
    <location>
        <position position="19"/>
    </location>
</feature>
<keyword evidence="6" id="KW-1185">Reference proteome</keyword>
<evidence type="ECO:0000256" key="1">
    <source>
        <dbReference type="ARBA" id="ARBA00006889"/>
    </source>
</evidence>
<proteinExistence type="inferred from homology"/>
<dbReference type="AlphaFoldDB" id="A0A7X1BBH9"/>
<dbReference type="EMBL" id="JACHVC010000013">
    <property type="protein sequence ID" value="MBC2607993.1"/>
    <property type="molecule type" value="Genomic_DNA"/>
</dbReference>
<dbReference type="RefSeq" id="WP_185661852.1">
    <property type="nucleotide sequence ID" value="NZ_CAWPOO010000013.1"/>
</dbReference>
<protein>
    <submittedName>
        <fullName evidence="5">Lipocalin family protein</fullName>
    </submittedName>
</protein>